<evidence type="ECO:0000313" key="3">
    <source>
        <dbReference type="Proteomes" id="UP000018144"/>
    </source>
</evidence>
<sequence length="847" mass="93222">MKVSTLNPYSSKMKRKLSAPFILVLVALQVNCENATASSTTPSSITGLNTTSPVSAGIRTTSLTDHVRAPTDIEALEICQSPQFEPTQANFQDAAVYKWMVEFNQKNSETDFYIRHGMLPTIANNYLGINNYKCALGTAHQCRTDCPTVVKSIEDLDLARKVFFTLASGQNLLTVGELVYGGIESAQLNMMGLIPRMALENFMLSKTPQEQEKAKAFAFFTQLLNWGVTNIIQSISPLIPWSKVRDVVFGPINQMFEQENDESVMKFWGAVWEGRGDVPANWIEHIHDTSFPPTKMANQHLGIGKFREDFEGFLNSRLYKEASDRLWSIGLNVALPIYLRDWIDSFQVPSPDSPHDANVATVSSMVQETGRFARRRLKENFAYVFGPGPSSVKADGTSYLTNILGMGTFLPVDSSVLSQWTSATVEDTLTQNMYSKTLNAALRVQKHFISCTPDFRFKNHRDSFSNTGSAAANCYADNTGPQHMKACINGEVCYFYRWADRGLPNAHHIEEPVGLNRMASNAVTIGDIIESSVKTYDSNSAQDGEVAVYDTSGFRTVMTGPTADHITNSSAIGMFSLPVCHTPYNWNGPTDGYQNSNDNDMYSSRKSLPCYCGPLGRDTSSIWGAMRLESSTGIEEYKNFLCPRLIKTKILNRLERNIARCRLGISHGWNGLGMQGKEPDHLCPVFLSEIDARGYSSIDQIPKKVQDILVCKIKNDKSKGCKPYRKTPIADAWKEAGVDDSTPLDVDFKDEEESAGPLEIGDGTDSDAKEEETSEESEKSEESEEEKPINYAAKIRPGEAGKAYTKTKSIAPFSTATASDTVSPTTVAGSAAATATESSAAAESVTA</sequence>
<dbReference type="OrthoDB" id="5301632at2759"/>
<reference evidence="2 3" key="1">
    <citation type="journal article" date="2013" name="PLoS Genet.">
        <title>The genome and development-dependent transcriptomes of Pyronema confluens: a window into fungal evolution.</title>
        <authorList>
            <person name="Traeger S."/>
            <person name="Altegoer F."/>
            <person name="Freitag M."/>
            <person name="Gabaldon T."/>
            <person name="Kempken F."/>
            <person name="Kumar A."/>
            <person name="Marcet-Houben M."/>
            <person name="Poggeler S."/>
            <person name="Stajich J.E."/>
            <person name="Nowrousian M."/>
        </authorList>
    </citation>
    <scope>NUCLEOTIDE SEQUENCE [LARGE SCALE GENOMIC DNA]</scope>
    <source>
        <strain evidence="3">CBS 100304</strain>
        <tissue evidence="2">Vegetative mycelium</tissue>
    </source>
</reference>
<keyword evidence="3" id="KW-1185">Reference proteome</keyword>
<feature type="region of interest" description="Disordered" evidence="1">
    <location>
        <begin position="740"/>
        <end position="798"/>
    </location>
</feature>
<organism evidence="2 3">
    <name type="scientific">Pyronema omphalodes (strain CBS 100304)</name>
    <name type="common">Pyronema confluens</name>
    <dbReference type="NCBI Taxonomy" id="1076935"/>
    <lineage>
        <taxon>Eukaryota</taxon>
        <taxon>Fungi</taxon>
        <taxon>Dikarya</taxon>
        <taxon>Ascomycota</taxon>
        <taxon>Pezizomycotina</taxon>
        <taxon>Pezizomycetes</taxon>
        <taxon>Pezizales</taxon>
        <taxon>Pyronemataceae</taxon>
        <taxon>Pyronema</taxon>
    </lineage>
</organism>
<feature type="region of interest" description="Disordered" evidence="1">
    <location>
        <begin position="813"/>
        <end position="847"/>
    </location>
</feature>
<dbReference type="AlphaFoldDB" id="U4LER3"/>
<feature type="compositionally biased region" description="Acidic residues" evidence="1">
    <location>
        <begin position="762"/>
        <end position="785"/>
    </location>
</feature>
<evidence type="ECO:0000313" key="2">
    <source>
        <dbReference type="EMBL" id="CCX30042.1"/>
    </source>
</evidence>
<proteinExistence type="predicted"/>
<dbReference type="EMBL" id="HF935415">
    <property type="protein sequence ID" value="CCX30042.1"/>
    <property type="molecule type" value="Genomic_DNA"/>
</dbReference>
<feature type="compositionally biased region" description="Low complexity" evidence="1">
    <location>
        <begin position="821"/>
        <end position="847"/>
    </location>
</feature>
<gene>
    <name evidence="2" type="ORF">PCON_08034</name>
</gene>
<accession>U4LER3</accession>
<name>U4LER3_PYROM</name>
<protein>
    <submittedName>
        <fullName evidence="2">Uncharacterized protein</fullName>
    </submittedName>
</protein>
<evidence type="ECO:0000256" key="1">
    <source>
        <dbReference type="SAM" id="MobiDB-lite"/>
    </source>
</evidence>
<dbReference type="Proteomes" id="UP000018144">
    <property type="component" value="Unassembled WGS sequence"/>
</dbReference>